<evidence type="ECO:0000313" key="3">
    <source>
        <dbReference type="Proteomes" id="UP000654075"/>
    </source>
</evidence>
<feature type="region of interest" description="Disordered" evidence="1">
    <location>
        <begin position="49"/>
        <end position="78"/>
    </location>
</feature>
<reference evidence="2" key="1">
    <citation type="submission" date="2021-02" db="EMBL/GenBank/DDBJ databases">
        <authorList>
            <person name="Dougan E. K."/>
            <person name="Rhodes N."/>
            <person name="Thang M."/>
            <person name="Chan C."/>
        </authorList>
    </citation>
    <scope>NUCLEOTIDE SEQUENCE</scope>
</reference>
<organism evidence="2 3">
    <name type="scientific">Polarella glacialis</name>
    <name type="common">Dinoflagellate</name>
    <dbReference type="NCBI Taxonomy" id="89957"/>
    <lineage>
        <taxon>Eukaryota</taxon>
        <taxon>Sar</taxon>
        <taxon>Alveolata</taxon>
        <taxon>Dinophyceae</taxon>
        <taxon>Suessiales</taxon>
        <taxon>Suessiaceae</taxon>
        <taxon>Polarella</taxon>
    </lineage>
</organism>
<feature type="compositionally biased region" description="Low complexity" evidence="1">
    <location>
        <begin position="63"/>
        <end position="78"/>
    </location>
</feature>
<feature type="region of interest" description="Disordered" evidence="1">
    <location>
        <begin position="92"/>
        <end position="149"/>
    </location>
</feature>
<dbReference type="EMBL" id="CAJNNV010023356">
    <property type="protein sequence ID" value="CAE8608650.1"/>
    <property type="molecule type" value="Genomic_DNA"/>
</dbReference>
<evidence type="ECO:0000256" key="1">
    <source>
        <dbReference type="SAM" id="MobiDB-lite"/>
    </source>
</evidence>
<gene>
    <name evidence="2" type="ORF">PGLA1383_LOCUS26504</name>
</gene>
<feature type="compositionally biased region" description="Basic and acidic residues" evidence="1">
    <location>
        <begin position="53"/>
        <end position="62"/>
    </location>
</feature>
<comment type="caution">
    <text evidence="2">The sequence shown here is derived from an EMBL/GenBank/DDBJ whole genome shotgun (WGS) entry which is preliminary data.</text>
</comment>
<name>A0A813F2T2_POLGL</name>
<feature type="compositionally biased region" description="Low complexity" evidence="1">
    <location>
        <begin position="109"/>
        <end position="149"/>
    </location>
</feature>
<sequence length="196" mass="22462">MQCQQGKSWNNWRSQKTVAKIKTDYSGRALPARQLTSKDRDSRFISKTAHAAGRLDNDHHNDTTTSTTTTNSNINNNNMTNARFSAAKRTCKLNNKNNNNNNNHHHIHNSNNSNNNNHNNINSNSSNNNKIQQQQHQQQQQQQTQTQQQQQQHDKCKVLGCMENVHTDSSDHNSSSILQHVIFLLKKRIRSCESLP</sequence>
<keyword evidence="3" id="KW-1185">Reference proteome</keyword>
<dbReference type="AlphaFoldDB" id="A0A813F2T2"/>
<protein>
    <submittedName>
        <fullName evidence="2">Uncharacterized protein</fullName>
    </submittedName>
</protein>
<accession>A0A813F2T2</accession>
<proteinExistence type="predicted"/>
<evidence type="ECO:0000313" key="2">
    <source>
        <dbReference type="EMBL" id="CAE8608650.1"/>
    </source>
</evidence>
<dbReference type="Proteomes" id="UP000654075">
    <property type="component" value="Unassembled WGS sequence"/>
</dbReference>